<proteinExistence type="predicted"/>
<protein>
    <submittedName>
        <fullName evidence="1">Uncharacterized protein</fullName>
    </submittedName>
</protein>
<reference evidence="1 2" key="1">
    <citation type="journal article" date="2018" name="Front. Plant Sci.">
        <title>Red Clover (Trifolium pratense) and Zigzag Clover (T. medium) - A Picture of Genomic Similarities and Differences.</title>
        <authorList>
            <person name="Dluhosova J."/>
            <person name="Istvanek J."/>
            <person name="Nedelnik J."/>
            <person name="Repkova J."/>
        </authorList>
    </citation>
    <scope>NUCLEOTIDE SEQUENCE [LARGE SCALE GENOMIC DNA]</scope>
    <source>
        <strain evidence="2">cv. 10/8</strain>
        <tissue evidence="1">Leaf</tissue>
    </source>
</reference>
<organism evidence="1 2">
    <name type="scientific">Trifolium medium</name>
    <dbReference type="NCBI Taxonomy" id="97028"/>
    <lineage>
        <taxon>Eukaryota</taxon>
        <taxon>Viridiplantae</taxon>
        <taxon>Streptophyta</taxon>
        <taxon>Embryophyta</taxon>
        <taxon>Tracheophyta</taxon>
        <taxon>Spermatophyta</taxon>
        <taxon>Magnoliopsida</taxon>
        <taxon>eudicotyledons</taxon>
        <taxon>Gunneridae</taxon>
        <taxon>Pentapetalae</taxon>
        <taxon>rosids</taxon>
        <taxon>fabids</taxon>
        <taxon>Fabales</taxon>
        <taxon>Fabaceae</taxon>
        <taxon>Papilionoideae</taxon>
        <taxon>50 kb inversion clade</taxon>
        <taxon>NPAAA clade</taxon>
        <taxon>Hologalegina</taxon>
        <taxon>IRL clade</taxon>
        <taxon>Trifolieae</taxon>
        <taxon>Trifolium</taxon>
    </lineage>
</organism>
<dbReference type="Proteomes" id="UP000265520">
    <property type="component" value="Unassembled WGS sequence"/>
</dbReference>
<comment type="caution">
    <text evidence="1">The sequence shown here is derived from an EMBL/GenBank/DDBJ whole genome shotgun (WGS) entry which is preliminary data.</text>
</comment>
<keyword evidence="2" id="KW-1185">Reference proteome</keyword>
<name>A0A392V0Q7_9FABA</name>
<dbReference type="AlphaFoldDB" id="A0A392V0Q7"/>
<evidence type="ECO:0000313" key="2">
    <source>
        <dbReference type="Proteomes" id="UP000265520"/>
    </source>
</evidence>
<accession>A0A392V0Q7</accession>
<dbReference type="EMBL" id="LXQA011029112">
    <property type="protein sequence ID" value="MCI81846.1"/>
    <property type="molecule type" value="Genomic_DNA"/>
</dbReference>
<evidence type="ECO:0000313" key="1">
    <source>
        <dbReference type="EMBL" id="MCI81846.1"/>
    </source>
</evidence>
<sequence length="46" mass="4558">AGFAVGRGSRYWVLVSGVGGGDCSDELCGVLVVVRCYGNGFGGGGF</sequence>
<feature type="non-terminal residue" evidence="1">
    <location>
        <position position="1"/>
    </location>
</feature>